<accession>A0A516KV23</accession>
<evidence type="ECO:0000313" key="2">
    <source>
        <dbReference type="EMBL" id="QDP45534.1"/>
    </source>
</evidence>
<proteinExistence type="predicted"/>
<name>A0A516KV23_9CAUD</name>
<sequence>MTHGDRRRQSEAEGPSAGAVARIGIDNPGPFGEDRPLTASVIMEDLTNTLAGFPPETVWTLTYASPTRIEFEAFPA</sequence>
<feature type="region of interest" description="Disordered" evidence="1">
    <location>
        <begin position="1"/>
        <end position="32"/>
    </location>
</feature>
<dbReference type="EMBL" id="MN062720">
    <property type="protein sequence ID" value="QDP45534.1"/>
    <property type="molecule type" value="Genomic_DNA"/>
</dbReference>
<reference evidence="2 3" key="1">
    <citation type="submission" date="2019-06" db="EMBL/GenBank/DDBJ databases">
        <authorList>
            <person name="Austin C.R."/>
            <person name="Baumgardner C.A."/>
            <person name="Baysinger H.J."/>
            <person name="David A.M."/>
            <person name="Folse N.B."/>
            <person name="Gammon C.A."/>
            <person name="Garcia V.M."/>
            <person name="Gobble C.S."/>
            <person name="Herold B.N."/>
            <person name="Huamancondor M.S."/>
            <person name="Matheson G.R."/>
            <person name="Mondragon I."/>
            <person name="Nemes S.A."/>
            <person name="Neri L.M."/>
            <person name="Renaud V.D."/>
            <person name="Rigsbee E.A."/>
            <person name="Rockette B.M."/>
            <person name="Santiago M.R."/>
            <person name="Savage M.D."/>
            <person name="Simpson J.M."/>
            <person name="Slentz J.N."/>
            <person name="Spencer B.G."/>
            <person name="White D.J."/>
            <person name="Yarboro C.B."/>
            <person name="Anderson E.L."/>
            <person name="Wallen J.R."/>
            <person name="Gainey M.D."/>
            <person name="Garlena R.A."/>
            <person name="Russell D.A."/>
            <person name="Pope W.H."/>
            <person name="Jacobs-Sera D."/>
            <person name="Hatfull G.F."/>
        </authorList>
    </citation>
    <scope>NUCLEOTIDE SEQUENCE [LARGE SCALE GENOMIC DNA]</scope>
</reference>
<dbReference type="Proteomes" id="UP000315280">
    <property type="component" value="Segment"/>
</dbReference>
<gene>
    <name evidence="2" type="primary">50</name>
    <name evidence="2" type="ORF">SEA_FUZZBUSTER_50</name>
</gene>
<protein>
    <submittedName>
        <fullName evidence="2">Uncharacterized protein</fullName>
    </submittedName>
</protein>
<organism evidence="2 3">
    <name type="scientific">Microbacterium phage FuzzBuster</name>
    <dbReference type="NCBI Taxonomy" id="2590935"/>
    <lineage>
        <taxon>Viruses</taxon>
        <taxon>Duplodnaviria</taxon>
        <taxon>Heunggongvirae</taxon>
        <taxon>Uroviricota</taxon>
        <taxon>Caudoviricetes</taxon>
        <taxon>Hodgkinviridae</taxon>
        <taxon>Fuzzbustervirus</taxon>
        <taxon>Fuzzbustervirus fuzzbuster</taxon>
    </lineage>
</organism>
<keyword evidence="3" id="KW-1185">Reference proteome</keyword>
<evidence type="ECO:0000313" key="3">
    <source>
        <dbReference type="Proteomes" id="UP000315280"/>
    </source>
</evidence>
<evidence type="ECO:0000256" key="1">
    <source>
        <dbReference type="SAM" id="MobiDB-lite"/>
    </source>
</evidence>